<accession>A0A4Y5TR55</accession>
<name>A0A4Y5TR55_9CAUD</name>
<organism evidence="1 2">
    <name type="scientific">Serratia phage Moabite</name>
    <dbReference type="NCBI Taxonomy" id="2587814"/>
    <lineage>
        <taxon>Viruses</taxon>
        <taxon>Duplodnaviria</taxon>
        <taxon>Heunggongvirae</taxon>
        <taxon>Uroviricota</taxon>
        <taxon>Caudoviricetes</taxon>
        <taxon>Chimalliviridae</taxon>
        <taxon>Moabitevirus</taxon>
        <taxon>Moabitevirus moabite</taxon>
    </lineage>
</organism>
<reference evidence="2" key="1">
    <citation type="submission" date="2019-05" db="EMBL/GenBank/DDBJ databases">
        <title>Complete Genome Sequence of Serratia marcescens Myophage Moabite.</title>
        <authorList>
            <person name="Price L."/>
            <person name="Rohren M."/>
            <person name="Newkirk H."/>
            <person name="Liu M."/>
            <person name="Ramsey J."/>
        </authorList>
    </citation>
    <scope>NUCLEOTIDE SEQUENCE [LARGE SCALE GENOMIC DNA]</scope>
</reference>
<keyword evidence="2" id="KW-1185">Reference proteome</keyword>
<evidence type="ECO:0000313" key="1">
    <source>
        <dbReference type="EMBL" id="QDB71051.1"/>
    </source>
</evidence>
<protein>
    <submittedName>
        <fullName evidence="1">Uncharacterized protein</fullName>
    </submittedName>
</protein>
<proteinExistence type="predicted"/>
<gene>
    <name evidence="1" type="ORF">CPT_Moabite_019</name>
</gene>
<evidence type="ECO:0000313" key="2">
    <source>
        <dbReference type="Proteomes" id="UP000319063"/>
    </source>
</evidence>
<sequence length="192" mass="22326">MKDSIKHAFRTILETYRTEIEPSRVISDHGGIALFHQFETDLPEEHIHTAALINITDHVDLFDIDPLRGICLPCALFVTAYMQDVYGYGVVRQDLKVPNEDFSDSVFLHTFILEDGLHFDTCYVEGLRYIHDHPLLRQFDEDEDWWLSFSDTKEDYGIIHKGTELSDFFVKCADLIYPAACSRTEFKKIFLN</sequence>
<dbReference type="EMBL" id="MK994515">
    <property type="protein sequence ID" value="QDB71051.1"/>
    <property type="molecule type" value="Genomic_DNA"/>
</dbReference>
<dbReference type="Proteomes" id="UP000319063">
    <property type="component" value="Segment"/>
</dbReference>